<name>A0A6G5AGU5_RHIMP</name>
<evidence type="ECO:0000313" key="1">
    <source>
        <dbReference type="EMBL" id="NIE50154.1"/>
    </source>
</evidence>
<protein>
    <submittedName>
        <fullName evidence="1">Uncharacterized protein</fullName>
    </submittedName>
</protein>
<dbReference type="AlphaFoldDB" id="A0A6G5AGU5"/>
<dbReference type="EMBL" id="GIKN01007881">
    <property type="protein sequence ID" value="NIE50154.1"/>
    <property type="molecule type" value="Transcribed_RNA"/>
</dbReference>
<organism evidence="1">
    <name type="scientific">Rhipicephalus microplus</name>
    <name type="common">Cattle tick</name>
    <name type="synonym">Boophilus microplus</name>
    <dbReference type="NCBI Taxonomy" id="6941"/>
    <lineage>
        <taxon>Eukaryota</taxon>
        <taxon>Metazoa</taxon>
        <taxon>Ecdysozoa</taxon>
        <taxon>Arthropoda</taxon>
        <taxon>Chelicerata</taxon>
        <taxon>Arachnida</taxon>
        <taxon>Acari</taxon>
        <taxon>Parasitiformes</taxon>
        <taxon>Ixodida</taxon>
        <taxon>Ixodoidea</taxon>
        <taxon>Ixodidae</taxon>
        <taxon>Rhipicephalinae</taxon>
        <taxon>Rhipicephalus</taxon>
        <taxon>Boophilus</taxon>
    </lineage>
</organism>
<reference evidence="1" key="1">
    <citation type="submission" date="2020-03" db="EMBL/GenBank/DDBJ databases">
        <title>A transcriptome and proteome of the tick Rhipicephalus microplus shaped by the genetic composition of its hosts and developmental stage.</title>
        <authorList>
            <person name="Garcia G.R."/>
            <person name="Ribeiro J.M.C."/>
            <person name="Maruyama S.R."/>
            <person name="Gardinasse L.G."/>
            <person name="Nelson K."/>
            <person name="Ferreira B.R."/>
            <person name="Andrade T.G."/>
            <person name="Santos I.K.F.M."/>
        </authorList>
    </citation>
    <scope>NUCLEOTIDE SEQUENCE</scope>
    <source>
        <strain evidence="1">NSGR</strain>
        <tissue evidence="1">Salivary glands</tissue>
    </source>
</reference>
<sequence length="359" mass="40859">MASIDVVTFADTRPVLRLNLKATSQHPATLFFKPGCCSLRVLHRGRTPQPLSYCRSSGPRAADHIRGIHVFSPYAGFSALHERLLLGRPFEVMRIAVVVLLPVDTIANYVQVPAARQKGFETGCGHCTHVPLERILPHVHHSVWRNLNFVIEYFLPHHVVLLYPLNNIQQPFYVKFFELAVVPRNANLGHEFRNVRVRFPAIEANFVSSQMNVLVGKHFCHLRKQRLEEIVSSIRTRINRSKFTAGFCSLVARRQEIRKGLAPRPSVSRRVEFGHDANASRSSFSDYILHIFWLVHADFRIIGTLFAHAGELLAHVGKDSSSTMCQWRTFILLYDIASNVSIMDSSGRKCRPVSIRRPR</sequence>
<accession>A0A6G5AGU5</accession>
<proteinExistence type="predicted"/>